<protein>
    <submittedName>
        <fullName evidence="3">Uncharacterized protein</fullName>
    </submittedName>
</protein>
<keyword evidence="4" id="KW-1185">Reference proteome</keyword>
<dbReference type="AlphaFoldDB" id="W9WFD8"/>
<feature type="region of interest" description="Disordered" evidence="1">
    <location>
        <begin position="1"/>
        <end position="20"/>
    </location>
</feature>
<reference evidence="3 4" key="1">
    <citation type="submission" date="2013-03" db="EMBL/GenBank/DDBJ databases">
        <title>The Genome Sequence of Cladophialophora psammophila CBS 110553.</title>
        <authorList>
            <consortium name="The Broad Institute Genomics Platform"/>
            <person name="Cuomo C."/>
            <person name="de Hoog S."/>
            <person name="Gorbushina A."/>
            <person name="Walker B."/>
            <person name="Young S.K."/>
            <person name="Zeng Q."/>
            <person name="Gargeya S."/>
            <person name="Fitzgerald M."/>
            <person name="Haas B."/>
            <person name="Abouelleil A."/>
            <person name="Allen A.W."/>
            <person name="Alvarado L."/>
            <person name="Arachchi H.M."/>
            <person name="Berlin A.M."/>
            <person name="Chapman S.B."/>
            <person name="Gainer-Dewar J."/>
            <person name="Goldberg J."/>
            <person name="Griggs A."/>
            <person name="Gujja S."/>
            <person name="Hansen M."/>
            <person name="Howarth C."/>
            <person name="Imamovic A."/>
            <person name="Ireland A."/>
            <person name="Larimer J."/>
            <person name="McCowan C."/>
            <person name="Murphy C."/>
            <person name="Pearson M."/>
            <person name="Poon T.W."/>
            <person name="Priest M."/>
            <person name="Roberts A."/>
            <person name="Saif S."/>
            <person name="Shea T."/>
            <person name="Sisk P."/>
            <person name="Sykes S."/>
            <person name="Wortman J."/>
            <person name="Nusbaum C."/>
            <person name="Birren B."/>
        </authorList>
    </citation>
    <scope>NUCLEOTIDE SEQUENCE [LARGE SCALE GENOMIC DNA]</scope>
    <source>
        <strain evidence="3 4">CBS 110553</strain>
    </source>
</reference>
<dbReference type="Proteomes" id="UP000019471">
    <property type="component" value="Unassembled WGS sequence"/>
</dbReference>
<keyword evidence="2" id="KW-0812">Transmembrane</keyword>
<keyword evidence="2" id="KW-1133">Transmembrane helix</keyword>
<evidence type="ECO:0000256" key="1">
    <source>
        <dbReference type="SAM" id="MobiDB-lite"/>
    </source>
</evidence>
<feature type="transmembrane region" description="Helical" evidence="2">
    <location>
        <begin position="21"/>
        <end position="41"/>
    </location>
</feature>
<name>W9WFD8_9EURO</name>
<dbReference type="GeneID" id="19196296"/>
<sequence>MATSPSSVQHIGFTPSPNQRGTIDVLWPCLFTVFICTWTVVHPNIPQPGAPWWHKVIDPAIGLVLAALAPELILGVAVREWLDARWSAKML</sequence>
<dbReference type="PANTHER" id="PTHR35043:SF7">
    <property type="entry name" value="TRANSCRIPTION FACTOR DOMAIN-CONTAINING PROTEIN"/>
    <property type="match status" value="1"/>
</dbReference>
<dbReference type="OrthoDB" id="4160663at2759"/>
<dbReference type="RefSeq" id="XP_007750369.1">
    <property type="nucleotide sequence ID" value="XM_007752179.1"/>
</dbReference>
<evidence type="ECO:0000313" key="3">
    <source>
        <dbReference type="EMBL" id="EXJ63286.1"/>
    </source>
</evidence>
<accession>W9WFD8</accession>
<comment type="caution">
    <text evidence="3">The sequence shown here is derived from an EMBL/GenBank/DDBJ whole genome shotgun (WGS) entry which is preliminary data.</text>
</comment>
<keyword evidence="2" id="KW-0472">Membrane</keyword>
<dbReference type="PANTHER" id="PTHR35043">
    <property type="entry name" value="TRANSCRIPTION FACTOR DOMAIN-CONTAINING PROTEIN"/>
    <property type="match status" value="1"/>
</dbReference>
<gene>
    <name evidence="3" type="ORF">A1O5_11607</name>
</gene>
<proteinExistence type="predicted"/>
<evidence type="ECO:0000256" key="2">
    <source>
        <dbReference type="SAM" id="Phobius"/>
    </source>
</evidence>
<feature type="transmembrane region" description="Helical" evidence="2">
    <location>
        <begin position="61"/>
        <end position="82"/>
    </location>
</feature>
<evidence type="ECO:0000313" key="4">
    <source>
        <dbReference type="Proteomes" id="UP000019471"/>
    </source>
</evidence>
<dbReference type="HOGENOM" id="CLU_2533539_0_0_1"/>
<dbReference type="STRING" id="1182543.W9WFD8"/>
<organism evidence="3 4">
    <name type="scientific">Cladophialophora psammophila CBS 110553</name>
    <dbReference type="NCBI Taxonomy" id="1182543"/>
    <lineage>
        <taxon>Eukaryota</taxon>
        <taxon>Fungi</taxon>
        <taxon>Dikarya</taxon>
        <taxon>Ascomycota</taxon>
        <taxon>Pezizomycotina</taxon>
        <taxon>Eurotiomycetes</taxon>
        <taxon>Chaetothyriomycetidae</taxon>
        <taxon>Chaetothyriales</taxon>
        <taxon>Herpotrichiellaceae</taxon>
        <taxon>Cladophialophora</taxon>
    </lineage>
</organism>
<dbReference type="EMBL" id="AMGX01000027">
    <property type="protein sequence ID" value="EXJ63286.1"/>
    <property type="molecule type" value="Genomic_DNA"/>
</dbReference>